<evidence type="ECO:0000313" key="1">
    <source>
        <dbReference type="EMBL" id="NNU80368.1"/>
    </source>
</evidence>
<keyword evidence="2" id="KW-1185">Reference proteome</keyword>
<protein>
    <submittedName>
        <fullName evidence="1">Uncharacterized protein</fullName>
    </submittedName>
</protein>
<evidence type="ECO:0000313" key="2">
    <source>
        <dbReference type="Proteomes" id="UP000572377"/>
    </source>
</evidence>
<proteinExistence type="predicted"/>
<dbReference type="AlphaFoldDB" id="A0A849L218"/>
<sequence>MSAPAGIEAPEGDARALLDALSGVERPWLVERSVRVAGTTLRPGRFLVSFPRGALGPGPSRVLRGICMDLGLEEQAFAPLDALQSAAVSVHFGFEPEPGGARVKCYLEFPADARPERDAVFLALKWKPGQQGHHVLTRYLARDGLRPDAQAALIRDIVEAGALRDLMLGALDLAGTAPGLRLLEVVEDANPRRSVDLNLADARMTLEAAGDLLLPVMGPARGGRAYLDAHAGDRLGHVAAGTGRDGRPFFTLYHGARRLHAGEPA</sequence>
<dbReference type="Proteomes" id="UP000572377">
    <property type="component" value="Unassembled WGS sequence"/>
</dbReference>
<comment type="caution">
    <text evidence="1">The sequence shown here is derived from an EMBL/GenBank/DDBJ whole genome shotgun (WGS) entry which is preliminary data.</text>
</comment>
<organism evidence="1 2">
    <name type="scientific">Halovulum dunhuangense</name>
    <dbReference type="NCBI Taxonomy" id="1505036"/>
    <lineage>
        <taxon>Bacteria</taxon>
        <taxon>Pseudomonadati</taxon>
        <taxon>Pseudomonadota</taxon>
        <taxon>Alphaproteobacteria</taxon>
        <taxon>Rhodobacterales</taxon>
        <taxon>Paracoccaceae</taxon>
        <taxon>Halovulum</taxon>
    </lineage>
</organism>
<dbReference type="RefSeq" id="WP_171324077.1">
    <property type="nucleotide sequence ID" value="NZ_JABFBC010000001.1"/>
</dbReference>
<name>A0A849L218_9RHOB</name>
<accession>A0A849L218</accession>
<gene>
    <name evidence="1" type="ORF">HMH01_07925</name>
</gene>
<reference evidence="1 2" key="1">
    <citation type="submission" date="2020-05" db="EMBL/GenBank/DDBJ databases">
        <title>Gimesia benthica sp. nov., a novel planctomycete isolated from a deep-sea water sample of the Northwest Indian Ocean.</title>
        <authorList>
            <person name="Wang J."/>
            <person name="Ruan C."/>
            <person name="Song L."/>
            <person name="Zhu Y."/>
            <person name="Li A."/>
            <person name="Zheng X."/>
            <person name="Wang L."/>
            <person name="Lu Z."/>
            <person name="Huang Y."/>
            <person name="Du W."/>
            <person name="Zhou Y."/>
            <person name="Huang L."/>
            <person name="Dai X."/>
        </authorList>
    </citation>
    <scope>NUCLEOTIDE SEQUENCE [LARGE SCALE GENOMIC DNA]</scope>
    <source>
        <strain evidence="1 2">YYQ-30</strain>
    </source>
</reference>
<dbReference type="EMBL" id="JABFBC010000001">
    <property type="protein sequence ID" value="NNU80368.1"/>
    <property type="molecule type" value="Genomic_DNA"/>
</dbReference>